<name>T0R3Z7_SAPDV</name>
<dbReference type="OMA" id="HSMERRW"/>
<dbReference type="AlphaFoldDB" id="T0R3Z7"/>
<sequence length="345" mass="37118">MADGRSSGSAGDTKPKRKVKVVASRYAQSLNIPARRQAAAPPPAPASTSAAPAPAPAPYARATSAKRTALAPTQAPAPAAPLSGSVAERLQAFRQKKAAHEPTRTPTKVVKKARTEATTSSTRLDVAAPPKQSQAPTTSAKDTEQETIELHESLYYQLCYVERLADQAFQKQEADAMAQLAAVFAVVHEKTKALHSMERRWAHERKMFHLHSHLQDHGASLGHLPELFKAYGDQIRDLSRAIGATLHRLPMSDAHCSPSALDAALQELTRTLEYTLSSTLPTWATPIATLATHGASLHTNVAQLDALFVELQALLRQLGAVSDKARSQVIGRLERQTALDGLVVP</sequence>
<dbReference type="GeneID" id="19942376"/>
<dbReference type="Proteomes" id="UP000030762">
    <property type="component" value="Unassembled WGS sequence"/>
</dbReference>
<keyword evidence="3" id="KW-1185">Reference proteome</keyword>
<dbReference type="OrthoDB" id="76198at2759"/>
<organism evidence="2 3">
    <name type="scientific">Saprolegnia diclina (strain VS20)</name>
    <dbReference type="NCBI Taxonomy" id="1156394"/>
    <lineage>
        <taxon>Eukaryota</taxon>
        <taxon>Sar</taxon>
        <taxon>Stramenopiles</taxon>
        <taxon>Oomycota</taxon>
        <taxon>Saprolegniomycetes</taxon>
        <taxon>Saprolegniales</taxon>
        <taxon>Saprolegniaceae</taxon>
        <taxon>Saprolegnia</taxon>
    </lineage>
</organism>
<protein>
    <submittedName>
        <fullName evidence="2">Uncharacterized protein</fullName>
    </submittedName>
</protein>
<gene>
    <name evidence="2" type="ORF">SDRG_01649</name>
</gene>
<accession>T0R3Z7</accession>
<proteinExistence type="predicted"/>
<reference evidence="2 3" key="1">
    <citation type="submission" date="2012-04" db="EMBL/GenBank/DDBJ databases">
        <title>The Genome Sequence of Saprolegnia declina VS20.</title>
        <authorList>
            <consortium name="The Broad Institute Genome Sequencing Platform"/>
            <person name="Russ C."/>
            <person name="Nusbaum C."/>
            <person name="Tyler B."/>
            <person name="van West P."/>
            <person name="Dieguez-Uribeondo J."/>
            <person name="de Bruijn I."/>
            <person name="Tripathy S."/>
            <person name="Jiang R."/>
            <person name="Young S.K."/>
            <person name="Zeng Q."/>
            <person name="Gargeya S."/>
            <person name="Fitzgerald M."/>
            <person name="Haas B."/>
            <person name="Abouelleil A."/>
            <person name="Alvarado L."/>
            <person name="Arachchi H.M."/>
            <person name="Berlin A."/>
            <person name="Chapman S.B."/>
            <person name="Goldberg J."/>
            <person name="Griggs A."/>
            <person name="Gujja S."/>
            <person name="Hansen M."/>
            <person name="Howarth C."/>
            <person name="Imamovic A."/>
            <person name="Larimer J."/>
            <person name="McCowen C."/>
            <person name="Montmayeur A."/>
            <person name="Murphy C."/>
            <person name="Neiman D."/>
            <person name="Pearson M."/>
            <person name="Priest M."/>
            <person name="Roberts A."/>
            <person name="Saif S."/>
            <person name="Shea T."/>
            <person name="Sisk P."/>
            <person name="Sykes S."/>
            <person name="Wortman J."/>
            <person name="Nusbaum C."/>
            <person name="Birren B."/>
        </authorList>
    </citation>
    <scope>NUCLEOTIDE SEQUENCE [LARGE SCALE GENOMIC DNA]</scope>
    <source>
        <strain evidence="2 3">VS20</strain>
    </source>
</reference>
<dbReference type="InParanoid" id="T0R3Z7"/>
<feature type="compositionally biased region" description="Polar residues" evidence="1">
    <location>
        <begin position="131"/>
        <end position="140"/>
    </location>
</feature>
<evidence type="ECO:0000313" key="2">
    <source>
        <dbReference type="EMBL" id="EQC41691.1"/>
    </source>
</evidence>
<dbReference type="VEuPathDB" id="FungiDB:SDRG_01649"/>
<dbReference type="EMBL" id="JH767134">
    <property type="protein sequence ID" value="EQC41691.1"/>
    <property type="molecule type" value="Genomic_DNA"/>
</dbReference>
<evidence type="ECO:0000313" key="3">
    <source>
        <dbReference type="Proteomes" id="UP000030762"/>
    </source>
</evidence>
<dbReference type="RefSeq" id="XP_008605405.1">
    <property type="nucleotide sequence ID" value="XM_008607183.1"/>
</dbReference>
<feature type="region of interest" description="Disordered" evidence="1">
    <location>
        <begin position="1"/>
        <end position="143"/>
    </location>
</feature>
<feature type="compositionally biased region" description="Polar residues" evidence="1">
    <location>
        <begin position="1"/>
        <end position="10"/>
    </location>
</feature>
<evidence type="ECO:0000256" key="1">
    <source>
        <dbReference type="SAM" id="MobiDB-lite"/>
    </source>
</evidence>
<feature type="compositionally biased region" description="Low complexity" evidence="1">
    <location>
        <begin position="46"/>
        <end position="82"/>
    </location>
</feature>